<dbReference type="RefSeq" id="WP_344772131.1">
    <property type="nucleotide sequence ID" value="NZ_BAABAH010000001.1"/>
</dbReference>
<evidence type="ECO:0000313" key="2">
    <source>
        <dbReference type="EMBL" id="GAA3804002.1"/>
    </source>
</evidence>
<proteinExistence type="predicted"/>
<keyword evidence="1" id="KW-0812">Transmembrane</keyword>
<accession>A0ABP7HTK6</accession>
<name>A0ABP7HTK6_9ACTN</name>
<reference evidence="3" key="1">
    <citation type="journal article" date="2019" name="Int. J. Syst. Evol. Microbiol.">
        <title>The Global Catalogue of Microorganisms (GCM) 10K type strain sequencing project: providing services to taxonomists for standard genome sequencing and annotation.</title>
        <authorList>
            <consortium name="The Broad Institute Genomics Platform"/>
            <consortium name="The Broad Institute Genome Sequencing Center for Infectious Disease"/>
            <person name="Wu L."/>
            <person name="Ma J."/>
        </authorList>
    </citation>
    <scope>NUCLEOTIDE SEQUENCE [LARGE SCALE GENOMIC DNA]</scope>
    <source>
        <strain evidence="3">JCM 16953</strain>
    </source>
</reference>
<feature type="transmembrane region" description="Helical" evidence="1">
    <location>
        <begin position="29"/>
        <end position="47"/>
    </location>
</feature>
<keyword evidence="3" id="KW-1185">Reference proteome</keyword>
<organism evidence="2 3">
    <name type="scientific">Nocardioides panacisoli</name>
    <dbReference type="NCBI Taxonomy" id="627624"/>
    <lineage>
        <taxon>Bacteria</taxon>
        <taxon>Bacillati</taxon>
        <taxon>Actinomycetota</taxon>
        <taxon>Actinomycetes</taxon>
        <taxon>Propionibacteriales</taxon>
        <taxon>Nocardioidaceae</taxon>
        <taxon>Nocardioides</taxon>
    </lineage>
</organism>
<dbReference type="EMBL" id="BAABAH010000001">
    <property type="protein sequence ID" value="GAA3804002.1"/>
    <property type="molecule type" value="Genomic_DNA"/>
</dbReference>
<sequence>MAPGIVLIIIGAIFTFAIRSDGTWIDTRVLGVILMLGGVGFILRSRVKRQEVVTHEYESADGTVAADETRVVERRVE</sequence>
<comment type="caution">
    <text evidence="2">The sequence shown here is derived from an EMBL/GenBank/DDBJ whole genome shotgun (WGS) entry which is preliminary data.</text>
</comment>
<keyword evidence="1" id="KW-0472">Membrane</keyword>
<protein>
    <recommendedName>
        <fullName evidence="4">LPXTG cell wall anchor domain-containing protein</fullName>
    </recommendedName>
</protein>
<evidence type="ECO:0000313" key="3">
    <source>
        <dbReference type="Proteomes" id="UP001501821"/>
    </source>
</evidence>
<gene>
    <name evidence="2" type="ORF">GCM10022242_04200</name>
</gene>
<evidence type="ECO:0000256" key="1">
    <source>
        <dbReference type="SAM" id="Phobius"/>
    </source>
</evidence>
<dbReference type="Proteomes" id="UP001501821">
    <property type="component" value="Unassembled WGS sequence"/>
</dbReference>
<evidence type="ECO:0008006" key="4">
    <source>
        <dbReference type="Google" id="ProtNLM"/>
    </source>
</evidence>
<keyword evidence="1" id="KW-1133">Transmembrane helix</keyword>